<feature type="region of interest" description="Disordered" evidence="5">
    <location>
        <begin position="94"/>
        <end position="113"/>
    </location>
</feature>
<comment type="subcellular location">
    <subcellularLocation>
        <location evidence="1">Secreted</location>
    </subcellularLocation>
</comment>
<keyword evidence="4" id="KW-0325">Glycoprotein</keyword>
<dbReference type="Gene3D" id="3.40.50.1820">
    <property type="entry name" value="alpha/beta hydrolase"/>
    <property type="match status" value="1"/>
</dbReference>
<keyword evidence="8" id="KW-1185">Reference proteome</keyword>
<dbReference type="Proteomes" id="UP000314986">
    <property type="component" value="Unassembled WGS sequence"/>
</dbReference>
<reference evidence="8" key="3">
    <citation type="journal article" date="2014" name="Nature">
        <title>Elephant shark genome provides unique insights into gnathostome evolution.</title>
        <authorList>
            <consortium name="International Elephant Shark Genome Sequencing Consortium"/>
            <person name="Venkatesh B."/>
            <person name="Lee A.P."/>
            <person name="Ravi V."/>
            <person name="Maurya A.K."/>
            <person name="Lian M.M."/>
            <person name="Swann J.B."/>
            <person name="Ohta Y."/>
            <person name="Flajnik M.F."/>
            <person name="Sutoh Y."/>
            <person name="Kasahara M."/>
            <person name="Hoon S."/>
            <person name="Gangu V."/>
            <person name="Roy S.W."/>
            <person name="Irimia M."/>
            <person name="Korzh V."/>
            <person name="Kondrychyn I."/>
            <person name="Lim Z.W."/>
            <person name="Tay B.H."/>
            <person name="Tohari S."/>
            <person name="Kong K.W."/>
            <person name="Ho S."/>
            <person name="Lorente-Galdos B."/>
            <person name="Quilez J."/>
            <person name="Marques-Bonet T."/>
            <person name="Raney B.J."/>
            <person name="Ingham P.W."/>
            <person name="Tay A."/>
            <person name="Hillier L.W."/>
            <person name="Minx P."/>
            <person name="Boehm T."/>
            <person name="Wilson R.K."/>
            <person name="Brenner S."/>
            <person name="Warren W.C."/>
        </authorList>
    </citation>
    <scope>NUCLEOTIDE SEQUENCE [LARGE SCALE GENOMIC DNA]</scope>
</reference>
<evidence type="ECO:0000313" key="8">
    <source>
        <dbReference type="Proteomes" id="UP000314986"/>
    </source>
</evidence>
<evidence type="ECO:0000256" key="2">
    <source>
        <dbReference type="ARBA" id="ARBA00022525"/>
    </source>
</evidence>
<dbReference type="Pfam" id="PF00135">
    <property type="entry name" value="COesterase"/>
    <property type="match status" value="1"/>
</dbReference>
<keyword evidence="2" id="KW-0964">Secreted</keyword>
<dbReference type="InParanoid" id="A0A4W3H271"/>
<dbReference type="GeneTree" id="ENSGT00940000159300"/>
<dbReference type="PANTHER" id="PTHR14093:SF19">
    <property type="entry name" value="THYROGLOBULIN"/>
    <property type="match status" value="1"/>
</dbReference>
<proteinExistence type="predicted"/>
<dbReference type="GO" id="GO:0006590">
    <property type="term" value="P:thyroid hormone generation"/>
    <property type="evidence" value="ECO:0007669"/>
    <property type="project" value="TreeGrafter"/>
</dbReference>
<dbReference type="SUPFAM" id="SSF53474">
    <property type="entry name" value="alpha/beta-Hydrolases"/>
    <property type="match status" value="1"/>
</dbReference>
<dbReference type="InterPro" id="IPR002018">
    <property type="entry name" value="CarbesteraseB"/>
</dbReference>
<dbReference type="PROSITE" id="PS51257">
    <property type="entry name" value="PROKAR_LIPOPROTEIN"/>
    <property type="match status" value="1"/>
</dbReference>
<dbReference type="InterPro" id="IPR052001">
    <property type="entry name" value="MHC-II_Gamma/Thyroglobulin"/>
</dbReference>
<reference evidence="7" key="5">
    <citation type="submission" date="2025-09" db="UniProtKB">
        <authorList>
            <consortium name="Ensembl"/>
        </authorList>
    </citation>
    <scope>IDENTIFICATION</scope>
</reference>
<evidence type="ECO:0000256" key="1">
    <source>
        <dbReference type="ARBA" id="ARBA00004613"/>
    </source>
</evidence>
<evidence type="ECO:0000259" key="6">
    <source>
        <dbReference type="Pfam" id="PF00135"/>
    </source>
</evidence>
<dbReference type="AlphaFoldDB" id="A0A4W3H271"/>
<accession>A0A4W3H271</accession>
<reference evidence="8" key="1">
    <citation type="journal article" date="2006" name="Science">
        <title>Ancient noncoding elements conserved in the human genome.</title>
        <authorList>
            <person name="Venkatesh B."/>
            <person name="Kirkness E.F."/>
            <person name="Loh Y.H."/>
            <person name="Halpern A.L."/>
            <person name="Lee A.P."/>
            <person name="Johnson J."/>
            <person name="Dandona N."/>
            <person name="Viswanathan L.D."/>
            <person name="Tay A."/>
            <person name="Venter J.C."/>
            <person name="Strausberg R.L."/>
            <person name="Brenner S."/>
        </authorList>
    </citation>
    <scope>NUCLEOTIDE SEQUENCE [LARGE SCALE GENOMIC DNA]</scope>
</reference>
<feature type="domain" description="Carboxylesterase type B" evidence="6">
    <location>
        <begin position="6"/>
        <end position="102"/>
    </location>
</feature>
<evidence type="ECO:0000256" key="5">
    <source>
        <dbReference type="SAM" id="MobiDB-lite"/>
    </source>
</evidence>
<dbReference type="GO" id="GO:0005615">
    <property type="term" value="C:extracellular space"/>
    <property type="evidence" value="ECO:0007669"/>
    <property type="project" value="TreeGrafter"/>
</dbReference>
<keyword evidence="3" id="KW-0732">Signal</keyword>
<reference evidence="7" key="4">
    <citation type="submission" date="2025-08" db="UniProtKB">
        <authorList>
            <consortium name="Ensembl"/>
        </authorList>
    </citation>
    <scope>IDENTIFICATION</scope>
</reference>
<protein>
    <submittedName>
        <fullName evidence="7">Thyroglobulin-like</fullName>
    </submittedName>
</protein>
<dbReference type="PANTHER" id="PTHR14093">
    <property type="entry name" value="HLA CLASS II GAMMA CHAIN"/>
    <property type="match status" value="1"/>
</dbReference>
<name>A0A4W3H271_CALMI</name>
<organism evidence="7 8">
    <name type="scientific">Callorhinchus milii</name>
    <name type="common">Ghost shark</name>
    <dbReference type="NCBI Taxonomy" id="7868"/>
    <lineage>
        <taxon>Eukaryota</taxon>
        <taxon>Metazoa</taxon>
        <taxon>Chordata</taxon>
        <taxon>Craniata</taxon>
        <taxon>Vertebrata</taxon>
        <taxon>Chondrichthyes</taxon>
        <taxon>Holocephali</taxon>
        <taxon>Chimaeriformes</taxon>
        <taxon>Callorhinchidae</taxon>
        <taxon>Callorhinchus</taxon>
    </lineage>
</organism>
<dbReference type="STRING" id="7868.ENSCMIP00000009267"/>
<evidence type="ECO:0000256" key="3">
    <source>
        <dbReference type="ARBA" id="ARBA00022729"/>
    </source>
</evidence>
<dbReference type="OMA" id="QSHSEWG"/>
<evidence type="ECO:0000313" key="7">
    <source>
        <dbReference type="Ensembl" id="ENSCMIP00000009267.1"/>
    </source>
</evidence>
<dbReference type="Ensembl" id="ENSCMIT00000009523.1">
    <property type="protein sequence ID" value="ENSCMIP00000009267.1"/>
    <property type="gene ID" value="ENSCMIG00000004921.1"/>
</dbReference>
<sequence length="113" mass="12197">MDVTRAKQQTAALAEELDCPTANTTALLSCLRDQPALSLNSAQTKLLGASGPFRSWSPVVDGLFLRESPSVSLERGRFPRVDLLIGSTEQDGLLSRATANEVQSHSEWGTEPQ</sequence>
<dbReference type="InterPro" id="IPR029058">
    <property type="entry name" value="AB_hydrolase_fold"/>
</dbReference>
<evidence type="ECO:0000256" key="4">
    <source>
        <dbReference type="ARBA" id="ARBA00023180"/>
    </source>
</evidence>
<feature type="compositionally biased region" description="Polar residues" evidence="5">
    <location>
        <begin position="97"/>
        <end position="113"/>
    </location>
</feature>
<reference evidence="8" key="2">
    <citation type="journal article" date="2007" name="PLoS Biol.">
        <title>Survey sequencing and comparative analysis of the elephant shark (Callorhinchus milii) genome.</title>
        <authorList>
            <person name="Venkatesh B."/>
            <person name="Kirkness E.F."/>
            <person name="Loh Y.H."/>
            <person name="Halpern A.L."/>
            <person name="Lee A.P."/>
            <person name="Johnson J."/>
            <person name="Dandona N."/>
            <person name="Viswanathan L.D."/>
            <person name="Tay A."/>
            <person name="Venter J.C."/>
            <person name="Strausberg R.L."/>
            <person name="Brenner S."/>
        </authorList>
    </citation>
    <scope>NUCLEOTIDE SEQUENCE [LARGE SCALE GENOMIC DNA]</scope>
</reference>